<organism evidence="2 3">
    <name type="scientific">Schleiferilactobacillus harbinensis DSM 16991</name>
    <dbReference type="NCBI Taxonomy" id="1122147"/>
    <lineage>
        <taxon>Bacteria</taxon>
        <taxon>Bacillati</taxon>
        <taxon>Bacillota</taxon>
        <taxon>Bacilli</taxon>
        <taxon>Lactobacillales</taxon>
        <taxon>Lactobacillaceae</taxon>
        <taxon>Schleiferilactobacillus</taxon>
    </lineage>
</organism>
<evidence type="ECO:0000256" key="1">
    <source>
        <dbReference type="SAM" id="Phobius"/>
    </source>
</evidence>
<dbReference type="EMBL" id="AZFW01000038">
    <property type="protein sequence ID" value="KRM28009.1"/>
    <property type="molecule type" value="Genomic_DNA"/>
</dbReference>
<evidence type="ECO:0000313" key="3">
    <source>
        <dbReference type="Proteomes" id="UP000050949"/>
    </source>
</evidence>
<dbReference type="AlphaFoldDB" id="A0A0R1XJH6"/>
<keyword evidence="1" id="KW-0472">Membrane</keyword>
<dbReference type="RefSeq" id="WP_027829620.1">
    <property type="nucleotide sequence ID" value="NZ_AUEH01000095.1"/>
</dbReference>
<keyword evidence="1" id="KW-1133">Transmembrane helix</keyword>
<sequence length="67" mass="7648">MNDYMLAGIAITATVVFLLFVTQCLYYENNTPEKQKSNAEANRILQENINVANYGVPWASLDQIHRK</sequence>
<protein>
    <submittedName>
        <fullName evidence="2">Uncharacterized protein</fullName>
    </submittedName>
</protein>
<evidence type="ECO:0000313" key="2">
    <source>
        <dbReference type="EMBL" id="KRM28009.1"/>
    </source>
</evidence>
<proteinExistence type="predicted"/>
<comment type="caution">
    <text evidence="2">The sequence shown here is derived from an EMBL/GenBank/DDBJ whole genome shotgun (WGS) entry which is preliminary data.</text>
</comment>
<dbReference type="Proteomes" id="UP000050949">
    <property type="component" value="Unassembled WGS sequence"/>
</dbReference>
<feature type="transmembrane region" description="Helical" evidence="1">
    <location>
        <begin position="6"/>
        <end position="27"/>
    </location>
</feature>
<gene>
    <name evidence="2" type="ORF">FC91_GL002201</name>
</gene>
<reference evidence="2 3" key="1">
    <citation type="journal article" date="2015" name="Genome Announc.">
        <title>Expanding the biotechnology potential of lactobacilli through comparative genomics of 213 strains and associated genera.</title>
        <authorList>
            <person name="Sun Z."/>
            <person name="Harris H.M."/>
            <person name="McCann A."/>
            <person name="Guo C."/>
            <person name="Argimon S."/>
            <person name="Zhang W."/>
            <person name="Yang X."/>
            <person name="Jeffery I.B."/>
            <person name="Cooney J.C."/>
            <person name="Kagawa T.F."/>
            <person name="Liu W."/>
            <person name="Song Y."/>
            <person name="Salvetti E."/>
            <person name="Wrobel A."/>
            <person name="Rasinkangas P."/>
            <person name="Parkhill J."/>
            <person name="Rea M.C."/>
            <person name="O'Sullivan O."/>
            <person name="Ritari J."/>
            <person name="Douillard F.P."/>
            <person name="Paul Ross R."/>
            <person name="Yang R."/>
            <person name="Briner A.E."/>
            <person name="Felis G.E."/>
            <person name="de Vos W.M."/>
            <person name="Barrangou R."/>
            <person name="Klaenhammer T.R."/>
            <person name="Caufield P.W."/>
            <person name="Cui Y."/>
            <person name="Zhang H."/>
            <person name="O'Toole P.W."/>
        </authorList>
    </citation>
    <scope>NUCLEOTIDE SEQUENCE [LARGE SCALE GENOMIC DNA]</scope>
    <source>
        <strain evidence="2 3">DSM 16991</strain>
    </source>
</reference>
<keyword evidence="1" id="KW-0812">Transmembrane</keyword>
<name>A0A0R1XJH6_9LACO</name>
<accession>A0A0R1XJH6</accession>